<accession>A0ABU1WS74</accession>
<comment type="caution">
    <text evidence="1">The sequence shown here is derived from an EMBL/GenBank/DDBJ whole genome shotgun (WGS) entry which is preliminary data.</text>
</comment>
<sequence>MNKELQRTFSDFSKAPSADEVISLLAGYFE</sequence>
<dbReference type="Proteomes" id="UP001265700">
    <property type="component" value="Unassembled WGS sequence"/>
</dbReference>
<reference evidence="1 2" key="1">
    <citation type="submission" date="2023-07" db="EMBL/GenBank/DDBJ databases">
        <title>Sorghum-associated microbial communities from plants grown in Nebraska, USA.</title>
        <authorList>
            <person name="Schachtman D."/>
        </authorList>
    </citation>
    <scope>NUCLEOTIDE SEQUENCE [LARGE SCALE GENOMIC DNA]</scope>
    <source>
        <strain evidence="1 2">4249</strain>
    </source>
</reference>
<evidence type="ECO:0000313" key="1">
    <source>
        <dbReference type="EMBL" id="MDR7152039.1"/>
    </source>
</evidence>
<protein>
    <submittedName>
        <fullName evidence="1">Uncharacterized protein</fullName>
    </submittedName>
</protein>
<organism evidence="1 2">
    <name type="scientific">Hydrogenophaga palleronii</name>
    <dbReference type="NCBI Taxonomy" id="65655"/>
    <lineage>
        <taxon>Bacteria</taxon>
        <taxon>Pseudomonadati</taxon>
        <taxon>Pseudomonadota</taxon>
        <taxon>Betaproteobacteria</taxon>
        <taxon>Burkholderiales</taxon>
        <taxon>Comamonadaceae</taxon>
        <taxon>Hydrogenophaga</taxon>
    </lineage>
</organism>
<name>A0ABU1WS74_9BURK</name>
<keyword evidence="2" id="KW-1185">Reference proteome</keyword>
<proteinExistence type="predicted"/>
<gene>
    <name evidence="1" type="ORF">J2W49_004015</name>
</gene>
<evidence type="ECO:0000313" key="2">
    <source>
        <dbReference type="Proteomes" id="UP001265700"/>
    </source>
</evidence>
<dbReference type="EMBL" id="JAVDWU010000009">
    <property type="protein sequence ID" value="MDR7152039.1"/>
    <property type="molecule type" value="Genomic_DNA"/>
</dbReference>